<accession>A0AAJ0BFV6</accession>
<reference evidence="1" key="1">
    <citation type="submission" date="2023-06" db="EMBL/GenBank/DDBJ databases">
        <title>Genome-scale phylogeny and comparative genomics of the fungal order Sordariales.</title>
        <authorList>
            <consortium name="Lawrence Berkeley National Laboratory"/>
            <person name="Hensen N."/>
            <person name="Bonometti L."/>
            <person name="Westerberg I."/>
            <person name="Brannstrom I.O."/>
            <person name="Guillou S."/>
            <person name="Cros-Aarteil S."/>
            <person name="Calhoun S."/>
            <person name="Haridas S."/>
            <person name="Kuo A."/>
            <person name="Mondo S."/>
            <person name="Pangilinan J."/>
            <person name="Riley R."/>
            <person name="Labutti K."/>
            <person name="Andreopoulos B."/>
            <person name="Lipzen A."/>
            <person name="Chen C."/>
            <person name="Yanf M."/>
            <person name="Daum C."/>
            <person name="Ng V."/>
            <person name="Clum A."/>
            <person name="Steindorff A."/>
            <person name="Ohm R."/>
            <person name="Martin F."/>
            <person name="Silar P."/>
            <person name="Natvig D."/>
            <person name="Lalanne C."/>
            <person name="Gautier V."/>
            <person name="Ament-Velasquez S.L."/>
            <person name="Kruys A."/>
            <person name="Hutchinson M.I."/>
            <person name="Powell A.J."/>
            <person name="Barry K."/>
            <person name="Miller A.N."/>
            <person name="Grigoriev I.V."/>
            <person name="Debuchy R."/>
            <person name="Gladieux P."/>
            <person name="Thoren M.H."/>
            <person name="Johannesson H."/>
        </authorList>
    </citation>
    <scope>NUCLEOTIDE SEQUENCE</scope>
    <source>
        <strain evidence="1">PSN4</strain>
    </source>
</reference>
<evidence type="ECO:0000313" key="2">
    <source>
        <dbReference type="Proteomes" id="UP001239445"/>
    </source>
</evidence>
<comment type="caution">
    <text evidence="1">The sequence shown here is derived from an EMBL/GenBank/DDBJ whole genome shotgun (WGS) entry which is preliminary data.</text>
</comment>
<keyword evidence="2" id="KW-1185">Reference proteome</keyword>
<dbReference type="AlphaFoldDB" id="A0AAJ0BFV6"/>
<sequence length="205" mass="22796">MSFAVFDLIELGDGVGPEDLDRIKTKTGCARVLFGRKQEDKRIGVVLTQWESADTAWEFSRNKDRFPGDTGDGNESRVFEVQPAMFGEDGGGSVRLEKVLRAPCVEVFTAFQAQDGFGENVERFLRAMDVEEDKPKGYHGGVVLLQKGDVKGGEGKVYRALLGWDSVEAHSRAKGEEGGVIGREIWLLRERRGAVDLFHVEFKEV</sequence>
<proteinExistence type="predicted"/>
<gene>
    <name evidence="1" type="ORF">QBC47DRAFT_157363</name>
</gene>
<organism evidence="1 2">
    <name type="scientific">Echria macrotheca</name>
    <dbReference type="NCBI Taxonomy" id="438768"/>
    <lineage>
        <taxon>Eukaryota</taxon>
        <taxon>Fungi</taxon>
        <taxon>Dikarya</taxon>
        <taxon>Ascomycota</taxon>
        <taxon>Pezizomycotina</taxon>
        <taxon>Sordariomycetes</taxon>
        <taxon>Sordariomycetidae</taxon>
        <taxon>Sordariales</taxon>
        <taxon>Schizotheciaceae</taxon>
        <taxon>Echria</taxon>
    </lineage>
</organism>
<evidence type="ECO:0008006" key="3">
    <source>
        <dbReference type="Google" id="ProtNLM"/>
    </source>
</evidence>
<name>A0AAJ0BFV6_9PEZI</name>
<protein>
    <recommendedName>
        <fullName evidence="3">ABM domain-containing protein</fullName>
    </recommendedName>
</protein>
<dbReference type="EMBL" id="MU839830">
    <property type="protein sequence ID" value="KAK1757486.1"/>
    <property type="molecule type" value="Genomic_DNA"/>
</dbReference>
<dbReference type="Proteomes" id="UP001239445">
    <property type="component" value="Unassembled WGS sequence"/>
</dbReference>
<evidence type="ECO:0000313" key="1">
    <source>
        <dbReference type="EMBL" id="KAK1757486.1"/>
    </source>
</evidence>